<reference evidence="1" key="1">
    <citation type="submission" date="2016-03" db="EMBL/GenBank/DDBJ databases">
        <title>Mechanisms controlling the formation of the plant cell surface in tip-growing cells are functionally conserved among land plants.</title>
        <authorList>
            <person name="Honkanen S."/>
            <person name="Jones V.A."/>
            <person name="Morieri G."/>
            <person name="Champion C."/>
            <person name="Hetherington A.J."/>
            <person name="Kelly S."/>
            <person name="Saint-Marcoux D."/>
            <person name="Proust H."/>
            <person name="Prescott H."/>
            <person name="Dolan L."/>
        </authorList>
    </citation>
    <scope>NUCLEOTIDE SEQUENCE [LARGE SCALE GENOMIC DNA]</scope>
    <source>
        <tissue evidence="1">Whole gametophyte</tissue>
    </source>
</reference>
<dbReference type="EMBL" id="LVLJ01002190">
    <property type="protein sequence ID" value="OAE26378.1"/>
    <property type="molecule type" value="Genomic_DNA"/>
</dbReference>
<dbReference type="Proteomes" id="UP000077202">
    <property type="component" value="Unassembled WGS sequence"/>
</dbReference>
<proteinExistence type="predicted"/>
<sequence>MLGKSQSLRQMRSVQLSVGSSELDLMSLIVVKSSPALPQDATNHSMYLGDEHMTINTLVYQPKSRNPFELNLCCEGHRVLTKEAERSSMYSEISSHVPEPFEFLAPVGNQDDLQNLVMAG</sequence>
<organism evidence="1 2">
    <name type="scientific">Marchantia polymorpha subsp. ruderalis</name>
    <dbReference type="NCBI Taxonomy" id="1480154"/>
    <lineage>
        <taxon>Eukaryota</taxon>
        <taxon>Viridiplantae</taxon>
        <taxon>Streptophyta</taxon>
        <taxon>Embryophyta</taxon>
        <taxon>Marchantiophyta</taxon>
        <taxon>Marchantiopsida</taxon>
        <taxon>Marchantiidae</taxon>
        <taxon>Marchantiales</taxon>
        <taxon>Marchantiaceae</taxon>
        <taxon>Marchantia</taxon>
    </lineage>
</organism>
<dbReference type="AlphaFoldDB" id="A0A176VZY6"/>
<comment type="caution">
    <text evidence="1">The sequence shown here is derived from an EMBL/GenBank/DDBJ whole genome shotgun (WGS) entry which is preliminary data.</text>
</comment>
<name>A0A176VZY6_MARPO</name>
<accession>A0A176VZY6</accession>
<keyword evidence="2" id="KW-1185">Reference proteome</keyword>
<gene>
    <name evidence="1" type="ORF">AXG93_4324s1460</name>
</gene>
<evidence type="ECO:0000313" key="2">
    <source>
        <dbReference type="Proteomes" id="UP000077202"/>
    </source>
</evidence>
<evidence type="ECO:0000313" key="1">
    <source>
        <dbReference type="EMBL" id="OAE26378.1"/>
    </source>
</evidence>
<protein>
    <submittedName>
        <fullName evidence="1">Uncharacterized protein</fullName>
    </submittedName>
</protein>